<proteinExistence type="predicted"/>
<gene>
    <name evidence="3" type="ORF">FOZ63_024014</name>
</gene>
<evidence type="ECO:0000256" key="1">
    <source>
        <dbReference type="SAM" id="MobiDB-lite"/>
    </source>
</evidence>
<dbReference type="Proteomes" id="UP000553632">
    <property type="component" value="Unassembled WGS sequence"/>
</dbReference>
<keyword evidence="4" id="KW-1185">Reference proteome</keyword>
<protein>
    <submittedName>
        <fullName evidence="3">Uncharacterized protein</fullName>
    </submittedName>
</protein>
<sequence>LGALMSPKQLLVGVAAAAVALLPSSPRAAAVGSISPDNSDADYPPWSKSSFFDTCWNRTLCIYSISGEPSMAVSHLEIVVEDAEVHTSSINCPKSHNRPAFRAQYSYYTAHLTWFIEGPHSLNSSTYNFDYDHTTHPLPNNTGINPLRTIDTSSLREVTDGLDLAASRVQFEPDFGYDDDYEEEDDDEDSGPFRHQFDARRKNDPDIASTELPIEELEEVCSVALNLVRQNFGGFDPLCGVFYEASRAALSAARRADWQFQEARVGSRVYTVIPPRQTSV</sequence>
<dbReference type="AlphaFoldDB" id="A0A7J6RRZ6"/>
<evidence type="ECO:0000313" key="4">
    <source>
        <dbReference type="Proteomes" id="UP000553632"/>
    </source>
</evidence>
<feature type="signal peptide" evidence="2">
    <location>
        <begin position="1"/>
        <end position="30"/>
    </location>
</feature>
<feature type="non-terminal residue" evidence="3">
    <location>
        <position position="280"/>
    </location>
</feature>
<feature type="compositionally biased region" description="Basic and acidic residues" evidence="1">
    <location>
        <begin position="191"/>
        <end position="204"/>
    </location>
</feature>
<evidence type="ECO:0000256" key="2">
    <source>
        <dbReference type="SAM" id="SignalP"/>
    </source>
</evidence>
<name>A0A7J6RRZ6_PEROL</name>
<feature type="region of interest" description="Disordered" evidence="1">
    <location>
        <begin position="175"/>
        <end position="204"/>
    </location>
</feature>
<organism evidence="3 4">
    <name type="scientific">Perkinsus olseni</name>
    <name type="common">Perkinsus atlanticus</name>
    <dbReference type="NCBI Taxonomy" id="32597"/>
    <lineage>
        <taxon>Eukaryota</taxon>
        <taxon>Sar</taxon>
        <taxon>Alveolata</taxon>
        <taxon>Perkinsozoa</taxon>
        <taxon>Perkinsea</taxon>
        <taxon>Perkinsida</taxon>
        <taxon>Perkinsidae</taxon>
        <taxon>Perkinsus</taxon>
    </lineage>
</organism>
<evidence type="ECO:0000313" key="3">
    <source>
        <dbReference type="EMBL" id="KAF4723026.1"/>
    </source>
</evidence>
<dbReference type="EMBL" id="JABANO010023741">
    <property type="protein sequence ID" value="KAF4723026.1"/>
    <property type="molecule type" value="Genomic_DNA"/>
</dbReference>
<feature type="compositionally biased region" description="Acidic residues" evidence="1">
    <location>
        <begin position="175"/>
        <end position="190"/>
    </location>
</feature>
<accession>A0A7J6RRZ6</accession>
<keyword evidence="2" id="KW-0732">Signal</keyword>
<comment type="caution">
    <text evidence="3">The sequence shown here is derived from an EMBL/GenBank/DDBJ whole genome shotgun (WGS) entry which is preliminary data.</text>
</comment>
<feature type="chain" id="PRO_5029770646" evidence="2">
    <location>
        <begin position="31"/>
        <end position="280"/>
    </location>
</feature>
<reference evidence="3 4" key="1">
    <citation type="submission" date="2020-04" db="EMBL/GenBank/DDBJ databases">
        <title>Perkinsus olseni comparative genomics.</title>
        <authorList>
            <person name="Bogema D.R."/>
        </authorList>
    </citation>
    <scope>NUCLEOTIDE SEQUENCE [LARGE SCALE GENOMIC DNA]</scope>
    <source>
        <strain evidence="3 4">ATCC PRA-207</strain>
    </source>
</reference>